<keyword evidence="4" id="KW-1185">Reference proteome</keyword>
<keyword evidence="1" id="KW-0472">Membrane</keyword>
<feature type="transmembrane region" description="Helical" evidence="1">
    <location>
        <begin position="7"/>
        <end position="27"/>
    </location>
</feature>
<feature type="transmembrane region" description="Helical" evidence="1">
    <location>
        <begin position="89"/>
        <end position="110"/>
    </location>
</feature>
<dbReference type="PANTHER" id="PTHR14969">
    <property type="entry name" value="SPHINGOSINE-1-PHOSPHATE PHOSPHOHYDROLASE"/>
    <property type="match status" value="1"/>
</dbReference>
<dbReference type="PANTHER" id="PTHR14969:SF13">
    <property type="entry name" value="AT30094P"/>
    <property type="match status" value="1"/>
</dbReference>
<dbReference type="EMBL" id="JABBNB010000011">
    <property type="protein sequence ID" value="NMO01977.1"/>
    <property type="molecule type" value="Genomic_DNA"/>
</dbReference>
<dbReference type="Gene3D" id="1.20.144.10">
    <property type="entry name" value="Phosphatidic acid phosphatase type 2/haloperoxidase"/>
    <property type="match status" value="1"/>
</dbReference>
<feature type="transmembrane region" description="Helical" evidence="1">
    <location>
        <begin position="189"/>
        <end position="210"/>
    </location>
</feature>
<keyword evidence="1" id="KW-1133">Transmembrane helix</keyword>
<comment type="caution">
    <text evidence="3">The sequence shown here is derived from an EMBL/GenBank/DDBJ whole genome shotgun (WGS) entry which is preliminary data.</text>
</comment>
<proteinExistence type="predicted"/>
<dbReference type="Proteomes" id="UP000550729">
    <property type="component" value="Unassembled WGS sequence"/>
</dbReference>
<feature type="transmembrane region" description="Helical" evidence="1">
    <location>
        <begin position="61"/>
        <end position="80"/>
    </location>
</feature>
<dbReference type="CDD" id="cd03392">
    <property type="entry name" value="PAP2_like_2"/>
    <property type="match status" value="1"/>
</dbReference>
<evidence type="ECO:0000256" key="1">
    <source>
        <dbReference type="SAM" id="Phobius"/>
    </source>
</evidence>
<dbReference type="SMART" id="SM00014">
    <property type="entry name" value="acidPPc"/>
    <property type="match status" value="1"/>
</dbReference>
<feature type="transmembrane region" description="Helical" evidence="1">
    <location>
        <begin position="130"/>
        <end position="151"/>
    </location>
</feature>
<reference evidence="3 4" key="1">
    <citation type="submission" date="2020-04" db="EMBL/GenBank/DDBJ databases">
        <title>Gordonia sp. nov. TBRC 11910.</title>
        <authorList>
            <person name="Suriyachadkun C."/>
        </authorList>
    </citation>
    <scope>NUCLEOTIDE SEQUENCE [LARGE SCALE GENOMIC DNA]</scope>
    <source>
        <strain evidence="3 4">TBRC 11910</strain>
    </source>
</reference>
<dbReference type="RefSeq" id="WP_170194487.1">
    <property type="nucleotide sequence ID" value="NZ_JABBNB010000011.1"/>
</dbReference>
<dbReference type="SUPFAM" id="SSF48317">
    <property type="entry name" value="Acid phosphatase/Vanadium-dependent haloperoxidase"/>
    <property type="match status" value="1"/>
</dbReference>
<dbReference type="InterPro" id="IPR036938">
    <property type="entry name" value="PAP2/HPO_sf"/>
</dbReference>
<keyword evidence="1" id="KW-0812">Transmembrane</keyword>
<accession>A0A848KVA6</accession>
<dbReference type="AlphaFoldDB" id="A0A848KVA6"/>
<feature type="domain" description="Phosphatidic acid phosphatase type 2/haloperoxidase" evidence="2">
    <location>
        <begin position="92"/>
        <end position="200"/>
    </location>
</feature>
<protein>
    <submittedName>
        <fullName evidence="3">Phosphatase PAP2 family protein</fullName>
    </submittedName>
</protein>
<dbReference type="InterPro" id="IPR000326">
    <property type="entry name" value="PAP2/HPO"/>
</dbReference>
<feature type="transmembrane region" description="Helical" evidence="1">
    <location>
        <begin position="158"/>
        <end position="177"/>
    </location>
</feature>
<evidence type="ECO:0000313" key="3">
    <source>
        <dbReference type="EMBL" id="NMO01977.1"/>
    </source>
</evidence>
<evidence type="ECO:0000259" key="2">
    <source>
        <dbReference type="SMART" id="SM00014"/>
    </source>
</evidence>
<evidence type="ECO:0000313" key="4">
    <source>
        <dbReference type="Proteomes" id="UP000550729"/>
    </source>
</evidence>
<name>A0A848KVA6_9ACTN</name>
<gene>
    <name evidence="3" type="ORF">HH308_12220</name>
</gene>
<sequence>MKSSRLPLIAALVLICVVCVGGVLIALGHDPLTHLDKTVFDATSAHQNLAAMRAVEVFSNLFGPLAVSAVTAVVALWLLVKDRDLRRAGLVAGSVALGGALCEALKILVARPRPPYVGQLDVETGMSFPSGHVSGSTALLMALALAFTVHASRAARRVVLLCVGLLAVVVAASRVYLEVHWISDVLAGLMVGLAAALVASVLVPWFAGVLERRWPLLRGARSPRPERSEVQCAA</sequence>
<organism evidence="3 4">
    <name type="scientific">Gordonia asplenii</name>
    <dbReference type="NCBI Taxonomy" id="2725283"/>
    <lineage>
        <taxon>Bacteria</taxon>
        <taxon>Bacillati</taxon>
        <taxon>Actinomycetota</taxon>
        <taxon>Actinomycetes</taxon>
        <taxon>Mycobacteriales</taxon>
        <taxon>Gordoniaceae</taxon>
        <taxon>Gordonia</taxon>
    </lineage>
</organism>
<dbReference type="Pfam" id="PF01569">
    <property type="entry name" value="PAP2"/>
    <property type="match status" value="1"/>
</dbReference>